<gene>
    <name evidence="3" type="ORF">Cco03nite_18030</name>
</gene>
<dbReference type="InterPro" id="IPR010997">
    <property type="entry name" value="HRDC-like_sf"/>
</dbReference>
<reference evidence="3 4" key="1">
    <citation type="submission" date="2021-01" db="EMBL/GenBank/DDBJ databases">
        <title>Whole genome shotgun sequence of Catellatospora coxensis NBRC 107359.</title>
        <authorList>
            <person name="Komaki H."/>
            <person name="Tamura T."/>
        </authorList>
    </citation>
    <scope>NUCLEOTIDE SEQUENCE [LARGE SCALE GENOMIC DNA]</scope>
    <source>
        <strain evidence="3 4">NBRC 107359</strain>
    </source>
</reference>
<proteinExistence type="predicted"/>
<sequence>MNTNTAPSPTDARATEWILPPFFMLRLAGLPFDTVAPLRFPQTVAWTQAMLEVEQRLREGAPPVLDALEAVISEVAGQTERGRLIEIRRDVYNGRAPRQPAEAIALVGRHAPQAGPALAGWLAAHDELARIRATGAQILADEQLDRQRHLRELATHPQFRAGLLLSSPSLDRYLPTFLSNPAGPLGKRARRIERSLLEYVYRTACKTSPFSWLTPVGLGRFTQGSGDPLIVETAPEQWRSFPRLNLAVLGRLGDTLLAEPALRADLPIQVTSGWRNDRNRVRYVRRQRRAGDDDAAGSMDILQENLFYLTSGTVLTELLETIPDGTSLTFGELVTRLHDNDPEHRRPADIDAYLVHLLRLGLLVVPQLHIDLHHPDPVRGFRDGLAQLGRGWSAEVCERLDLVSGYVREYAHADLDRRRDLLEAIRGELAEGQHDLGRAEATLPRTVLYEDVSLGAGRVTADEAQWREKILPAAAGLSKILPVFDLMLPHRLTAKGFFRARFGPGGRCTDLVRLVHEFHQDFYDQFLESTARRRPFNEQLEYQPQENWFQLAEITALDKARVELVRRMREAYAAHPDPAADLVLDDDFMDGVAELLPDNINELNPRSFFLHLAEIDGRPQAVLNRAYSGLTLLFSRFAHCFADGGEVEHGLVEGLKATLAQLAPPGAVFAELTGGYDTTNLNLHPSVVPYQLVCPGDVSFRPVAEQIPVDDLVIEDDVEGDRLRLRSQRLGVEVIPVYLGFLMPMALPEVQRILLTFSYTNMSAIDMWSGTDQPLGDDEIGGHPRLVYKDLVLTRRLWKMDPASLPVRGAGQSDADWFLDWNRWARKHGLPRRVFASQDASAPAVRKPGAPAGPPPSTKPQYVDFDSFMSLSLLDNMIKSAGRRVVLTEMLPDAEHLWVRADGNRWVTELTVEIDGRRSNR</sequence>
<evidence type="ECO:0000259" key="2">
    <source>
        <dbReference type="Pfam" id="PF04738"/>
    </source>
</evidence>
<dbReference type="SUPFAM" id="SSF47819">
    <property type="entry name" value="HRDC-like"/>
    <property type="match status" value="1"/>
</dbReference>
<dbReference type="GO" id="GO:0000166">
    <property type="term" value="F:nucleotide binding"/>
    <property type="evidence" value="ECO:0007669"/>
    <property type="project" value="InterPro"/>
</dbReference>
<evidence type="ECO:0000313" key="3">
    <source>
        <dbReference type="EMBL" id="GIG05103.1"/>
    </source>
</evidence>
<organism evidence="3 4">
    <name type="scientific">Catellatospora coxensis</name>
    <dbReference type="NCBI Taxonomy" id="310354"/>
    <lineage>
        <taxon>Bacteria</taxon>
        <taxon>Bacillati</taxon>
        <taxon>Actinomycetota</taxon>
        <taxon>Actinomycetes</taxon>
        <taxon>Micromonosporales</taxon>
        <taxon>Micromonosporaceae</taxon>
        <taxon>Catellatospora</taxon>
    </lineage>
</organism>
<evidence type="ECO:0000313" key="4">
    <source>
        <dbReference type="Proteomes" id="UP000630887"/>
    </source>
</evidence>
<dbReference type="RefSeq" id="WP_203691003.1">
    <property type="nucleotide sequence ID" value="NZ_BONI01000011.1"/>
</dbReference>
<evidence type="ECO:0000256" key="1">
    <source>
        <dbReference type="SAM" id="MobiDB-lite"/>
    </source>
</evidence>
<comment type="caution">
    <text evidence="3">The sequence shown here is derived from an EMBL/GenBank/DDBJ whole genome shotgun (WGS) entry which is preliminary data.</text>
</comment>
<keyword evidence="4" id="KW-1185">Reference proteome</keyword>
<dbReference type="InterPro" id="IPR006827">
    <property type="entry name" value="Lant_deHydtase_N"/>
</dbReference>
<dbReference type="AlphaFoldDB" id="A0A8J3P5U3"/>
<dbReference type="EMBL" id="BONI01000011">
    <property type="protein sequence ID" value="GIG05103.1"/>
    <property type="molecule type" value="Genomic_DNA"/>
</dbReference>
<accession>A0A8J3P5U3</accession>
<feature type="region of interest" description="Disordered" evidence="1">
    <location>
        <begin position="838"/>
        <end position="861"/>
    </location>
</feature>
<name>A0A8J3P5U3_9ACTN</name>
<feature type="domain" description="Lantibiotic dehydratase N-terminal" evidence="2">
    <location>
        <begin position="156"/>
        <end position="839"/>
    </location>
</feature>
<dbReference type="Proteomes" id="UP000630887">
    <property type="component" value="Unassembled WGS sequence"/>
</dbReference>
<protein>
    <submittedName>
        <fullName evidence="3">Lanthionine biosynthesis protein</fullName>
    </submittedName>
</protein>
<dbReference type="Pfam" id="PF04738">
    <property type="entry name" value="Lant_dehydr_N"/>
    <property type="match status" value="1"/>
</dbReference>